<evidence type="ECO:0000313" key="1">
    <source>
        <dbReference type="EMBL" id="MBC8755108.1"/>
    </source>
</evidence>
<keyword evidence="2" id="KW-1185">Reference proteome</keyword>
<name>A0ABR7Q9L0_9FLAO</name>
<sequence length="110" mass="12575">MKVVQKIKEITIASLFVVTLVLPSLIQFSHQLTEDHEYTWCKEQKAHIHEGNLHCDSCTYHFTNFIYEVTSLPKLELPPIIFKTTLGSTTPLCNYAPLTSKQLRAPPIFS</sequence>
<reference evidence="1 2" key="1">
    <citation type="submission" date="2020-07" db="EMBL/GenBank/DDBJ databases">
        <title>Description of Kordia aestuariivivens sp. nov., isolated from a tidal flat.</title>
        <authorList>
            <person name="Park S."/>
            <person name="Yoon J.-H."/>
        </authorList>
    </citation>
    <scope>NUCLEOTIDE SEQUENCE [LARGE SCALE GENOMIC DNA]</scope>
    <source>
        <strain evidence="1 2">YSTF-M3</strain>
    </source>
</reference>
<dbReference type="EMBL" id="JACGWS010000005">
    <property type="protein sequence ID" value="MBC8755108.1"/>
    <property type="molecule type" value="Genomic_DNA"/>
</dbReference>
<evidence type="ECO:0000313" key="2">
    <source>
        <dbReference type="Proteomes" id="UP000619238"/>
    </source>
</evidence>
<evidence type="ECO:0008006" key="3">
    <source>
        <dbReference type="Google" id="ProtNLM"/>
    </source>
</evidence>
<dbReference type="RefSeq" id="WP_187562154.1">
    <property type="nucleotide sequence ID" value="NZ_JACGWS010000005.1"/>
</dbReference>
<organism evidence="1 2">
    <name type="scientific">Kordia aestuariivivens</name>
    <dbReference type="NCBI Taxonomy" id="2759037"/>
    <lineage>
        <taxon>Bacteria</taxon>
        <taxon>Pseudomonadati</taxon>
        <taxon>Bacteroidota</taxon>
        <taxon>Flavobacteriia</taxon>
        <taxon>Flavobacteriales</taxon>
        <taxon>Flavobacteriaceae</taxon>
        <taxon>Kordia</taxon>
    </lineage>
</organism>
<gene>
    <name evidence="1" type="ORF">H2O64_10525</name>
</gene>
<dbReference type="Proteomes" id="UP000619238">
    <property type="component" value="Unassembled WGS sequence"/>
</dbReference>
<comment type="caution">
    <text evidence="1">The sequence shown here is derived from an EMBL/GenBank/DDBJ whole genome shotgun (WGS) entry which is preliminary data.</text>
</comment>
<protein>
    <recommendedName>
        <fullName evidence="3">Transmembrane protein</fullName>
    </recommendedName>
</protein>
<proteinExistence type="predicted"/>
<accession>A0ABR7Q9L0</accession>